<keyword evidence="1 15" id="KW-0489">Methyltransferase</keyword>
<dbReference type="InterPro" id="IPR001214">
    <property type="entry name" value="SET_dom"/>
</dbReference>
<dbReference type="GO" id="GO:0008168">
    <property type="term" value="F:methyltransferase activity"/>
    <property type="evidence" value="ECO:0007669"/>
    <property type="project" value="UniProtKB-KW"/>
</dbReference>
<feature type="domain" description="SET" evidence="11">
    <location>
        <begin position="519"/>
        <end position="850"/>
    </location>
</feature>
<dbReference type="PROSITE" id="PS50868">
    <property type="entry name" value="POST_SET"/>
    <property type="match status" value="1"/>
</dbReference>
<dbReference type="Gene3D" id="3.30.40.10">
    <property type="entry name" value="Zinc/RING finger domain, C3HC4 (zinc finger)"/>
    <property type="match status" value="2"/>
</dbReference>
<evidence type="ECO:0000256" key="4">
    <source>
        <dbReference type="ARBA" id="ARBA00022723"/>
    </source>
</evidence>
<evidence type="ECO:0000259" key="13">
    <source>
        <dbReference type="PROSITE" id="PS50868"/>
    </source>
</evidence>
<dbReference type="SMART" id="SM00293">
    <property type="entry name" value="PWWP"/>
    <property type="match status" value="1"/>
</dbReference>
<dbReference type="PROSITE" id="PS51805">
    <property type="entry name" value="EPHD"/>
    <property type="match status" value="1"/>
</dbReference>
<dbReference type="InterPro" id="IPR001965">
    <property type="entry name" value="Znf_PHD"/>
</dbReference>
<keyword evidence="7" id="KW-0156">Chromatin regulator</keyword>
<evidence type="ECO:0000256" key="1">
    <source>
        <dbReference type="ARBA" id="ARBA00022603"/>
    </source>
</evidence>
<evidence type="ECO:0000256" key="7">
    <source>
        <dbReference type="ARBA" id="ARBA00022853"/>
    </source>
</evidence>
<feature type="domain" description="Post-SET" evidence="13">
    <location>
        <begin position="859"/>
        <end position="875"/>
    </location>
</feature>
<evidence type="ECO:0000256" key="2">
    <source>
        <dbReference type="ARBA" id="ARBA00022679"/>
    </source>
</evidence>
<dbReference type="Pfam" id="PF00856">
    <property type="entry name" value="SET"/>
    <property type="match status" value="1"/>
</dbReference>
<evidence type="ECO:0000259" key="10">
    <source>
        <dbReference type="PROSITE" id="PS50016"/>
    </source>
</evidence>
<dbReference type="GO" id="GO:0006325">
    <property type="term" value="P:chromatin organization"/>
    <property type="evidence" value="ECO:0007669"/>
    <property type="project" value="UniProtKB-KW"/>
</dbReference>
<dbReference type="Gene3D" id="2.170.270.10">
    <property type="entry name" value="SET domain"/>
    <property type="match status" value="1"/>
</dbReference>
<dbReference type="InterPro" id="IPR003616">
    <property type="entry name" value="Post-SET_dom"/>
</dbReference>
<dbReference type="SUPFAM" id="SSF63748">
    <property type="entry name" value="Tudor/PWWP/MBT"/>
    <property type="match status" value="1"/>
</dbReference>
<dbReference type="SMART" id="SM00249">
    <property type="entry name" value="PHD"/>
    <property type="match status" value="3"/>
</dbReference>
<organism evidence="15 16">
    <name type="scientific">Dorcoceras hygrometricum</name>
    <dbReference type="NCBI Taxonomy" id="472368"/>
    <lineage>
        <taxon>Eukaryota</taxon>
        <taxon>Viridiplantae</taxon>
        <taxon>Streptophyta</taxon>
        <taxon>Embryophyta</taxon>
        <taxon>Tracheophyta</taxon>
        <taxon>Spermatophyta</taxon>
        <taxon>Magnoliopsida</taxon>
        <taxon>eudicotyledons</taxon>
        <taxon>Gunneridae</taxon>
        <taxon>Pentapetalae</taxon>
        <taxon>asterids</taxon>
        <taxon>lamiids</taxon>
        <taxon>Lamiales</taxon>
        <taxon>Gesneriaceae</taxon>
        <taxon>Didymocarpoideae</taxon>
        <taxon>Trichosporeae</taxon>
        <taxon>Loxocarpinae</taxon>
        <taxon>Dorcoceras</taxon>
    </lineage>
</organism>
<evidence type="ECO:0000256" key="6">
    <source>
        <dbReference type="ARBA" id="ARBA00022833"/>
    </source>
</evidence>
<dbReference type="PROSITE" id="PS50016">
    <property type="entry name" value="ZF_PHD_2"/>
    <property type="match status" value="1"/>
</dbReference>
<dbReference type="Proteomes" id="UP000250235">
    <property type="component" value="Unassembled WGS sequence"/>
</dbReference>
<feature type="domain" description="PWWP" evidence="12">
    <location>
        <begin position="224"/>
        <end position="292"/>
    </location>
</feature>
<reference evidence="15 16" key="1">
    <citation type="journal article" date="2015" name="Proc. Natl. Acad. Sci. U.S.A.">
        <title>The resurrection genome of Boea hygrometrica: A blueprint for survival of dehydration.</title>
        <authorList>
            <person name="Xiao L."/>
            <person name="Yang G."/>
            <person name="Zhang L."/>
            <person name="Yang X."/>
            <person name="Zhao S."/>
            <person name="Ji Z."/>
            <person name="Zhou Q."/>
            <person name="Hu M."/>
            <person name="Wang Y."/>
            <person name="Chen M."/>
            <person name="Xu Y."/>
            <person name="Jin H."/>
            <person name="Xiao X."/>
            <person name="Hu G."/>
            <person name="Bao F."/>
            <person name="Hu Y."/>
            <person name="Wan P."/>
            <person name="Li L."/>
            <person name="Deng X."/>
            <person name="Kuang T."/>
            <person name="Xiang C."/>
            <person name="Zhu J.K."/>
            <person name="Oliver M.J."/>
            <person name="He Y."/>
        </authorList>
    </citation>
    <scope>NUCLEOTIDE SEQUENCE [LARGE SCALE GENOMIC DNA]</scope>
    <source>
        <strain evidence="16">cv. XS01</strain>
    </source>
</reference>
<dbReference type="GO" id="GO:0048188">
    <property type="term" value="C:Set1C/COMPASS complex"/>
    <property type="evidence" value="ECO:0007669"/>
    <property type="project" value="UniProtKB-ARBA"/>
</dbReference>
<dbReference type="PROSITE" id="PS50280">
    <property type="entry name" value="SET"/>
    <property type="match status" value="1"/>
</dbReference>
<dbReference type="InterPro" id="IPR011011">
    <property type="entry name" value="Znf_FYVE_PHD"/>
</dbReference>
<name>A0A2Z7AJL5_9LAMI</name>
<dbReference type="InterPro" id="IPR013083">
    <property type="entry name" value="Znf_RING/FYVE/PHD"/>
</dbReference>
<dbReference type="InterPro" id="IPR046341">
    <property type="entry name" value="SET_dom_sf"/>
</dbReference>
<evidence type="ECO:0000256" key="8">
    <source>
        <dbReference type="ARBA" id="ARBA00023242"/>
    </source>
</evidence>
<feature type="domain" description="PHD-type" evidence="10">
    <location>
        <begin position="420"/>
        <end position="476"/>
    </location>
</feature>
<evidence type="ECO:0000259" key="14">
    <source>
        <dbReference type="PROSITE" id="PS51805"/>
    </source>
</evidence>
<gene>
    <name evidence="15" type="ORF">F511_05593</name>
</gene>
<dbReference type="SUPFAM" id="SSF57903">
    <property type="entry name" value="FYVE/PHD zinc finger"/>
    <property type="match status" value="1"/>
</dbReference>
<dbReference type="SMART" id="SM00508">
    <property type="entry name" value="PostSET"/>
    <property type="match status" value="1"/>
</dbReference>
<dbReference type="Pfam" id="PF00855">
    <property type="entry name" value="PWWP"/>
    <property type="match status" value="1"/>
</dbReference>
<dbReference type="CDD" id="cd15517">
    <property type="entry name" value="PHD_TCF19_like"/>
    <property type="match status" value="1"/>
</dbReference>
<evidence type="ECO:0000259" key="11">
    <source>
        <dbReference type="PROSITE" id="PS50280"/>
    </source>
</evidence>
<feature type="domain" description="PHD-type" evidence="14">
    <location>
        <begin position="543"/>
        <end position="666"/>
    </location>
</feature>
<dbReference type="PANTHER" id="PTHR13793">
    <property type="entry name" value="PHD FINGER PROTEINS"/>
    <property type="match status" value="1"/>
</dbReference>
<dbReference type="FunFam" id="3.30.40.10:FF:000464">
    <property type="entry name" value="Histone-lysine N-methyltransferase"/>
    <property type="match status" value="1"/>
</dbReference>
<keyword evidence="4" id="KW-0479">Metal-binding</keyword>
<evidence type="ECO:0000313" key="15">
    <source>
        <dbReference type="EMBL" id="KZV21903.1"/>
    </source>
</evidence>
<dbReference type="SMART" id="SM00317">
    <property type="entry name" value="SET"/>
    <property type="match status" value="1"/>
</dbReference>
<keyword evidence="16" id="KW-1185">Reference proteome</keyword>
<dbReference type="Pfam" id="PF00628">
    <property type="entry name" value="PHD"/>
    <property type="match status" value="1"/>
</dbReference>
<keyword evidence="8" id="KW-0539">Nucleus</keyword>
<keyword evidence="5 9" id="KW-0863">Zinc-finger</keyword>
<dbReference type="SUPFAM" id="SSF82199">
    <property type="entry name" value="SET domain"/>
    <property type="match status" value="1"/>
</dbReference>
<evidence type="ECO:0000259" key="12">
    <source>
        <dbReference type="PROSITE" id="PS50812"/>
    </source>
</evidence>
<dbReference type="PANTHER" id="PTHR13793:SF92">
    <property type="entry name" value="HISTONE-LYSINE N-METHYLTRANSFERASE ATX3"/>
    <property type="match status" value="1"/>
</dbReference>
<dbReference type="GO" id="GO:0006357">
    <property type="term" value="P:regulation of transcription by RNA polymerase II"/>
    <property type="evidence" value="ECO:0007669"/>
    <property type="project" value="TreeGrafter"/>
</dbReference>
<dbReference type="InterPro" id="IPR050701">
    <property type="entry name" value="Histone_Mod_Regulator"/>
</dbReference>
<dbReference type="GO" id="GO:0008270">
    <property type="term" value="F:zinc ion binding"/>
    <property type="evidence" value="ECO:0007669"/>
    <property type="project" value="UniProtKB-KW"/>
</dbReference>
<evidence type="ECO:0000313" key="16">
    <source>
        <dbReference type="Proteomes" id="UP000250235"/>
    </source>
</evidence>
<dbReference type="CDD" id="cd20143">
    <property type="entry name" value="PWWP_AtATX3-like"/>
    <property type="match status" value="1"/>
</dbReference>
<evidence type="ECO:0000256" key="3">
    <source>
        <dbReference type="ARBA" id="ARBA00022691"/>
    </source>
</evidence>
<dbReference type="OrthoDB" id="308383at2759"/>
<dbReference type="Pfam" id="PF13831">
    <property type="entry name" value="PHD_2"/>
    <property type="match status" value="1"/>
</dbReference>
<evidence type="ECO:0000256" key="5">
    <source>
        <dbReference type="ARBA" id="ARBA00022771"/>
    </source>
</evidence>
<keyword evidence="3" id="KW-0949">S-adenosyl-L-methionine</keyword>
<keyword evidence="6" id="KW-0862">Zinc</keyword>
<dbReference type="Gene3D" id="2.30.30.140">
    <property type="match status" value="1"/>
</dbReference>
<keyword evidence="2 15" id="KW-0808">Transferase</keyword>
<proteinExistence type="predicted"/>
<dbReference type="GO" id="GO:0032259">
    <property type="term" value="P:methylation"/>
    <property type="evidence" value="ECO:0007669"/>
    <property type="project" value="UniProtKB-KW"/>
</dbReference>
<dbReference type="EMBL" id="KV014852">
    <property type="protein sequence ID" value="KZV21903.1"/>
    <property type="molecule type" value="Genomic_DNA"/>
</dbReference>
<evidence type="ECO:0000256" key="9">
    <source>
        <dbReference type="PROSITE-ProRule" id="PRU00146"/>
    </source>
</evidence>
<dbReference type="Pfam" id="PF13832">
    <property type="entry name" value="zf-HC5HC2H_2"/>
    <property type="match status" value="1"/>
</dbReference>
<accession>A0A2Z7AJL5</accession>
<dbReference type="InterPro" id="IPR034732">
    <property type="entry name" value="EPHD"/>
</dbReference>
<sequence length="875" mass="98379">MPKLKRCSPENEAMCDRSHAGESCSASVSSKKRKGTSGGLFTVPVNQIEGCNFDFSNYWSTTGGSFYNQETNSVSQKVVKNKPPLLKSSRGRPLALPLKLSDSVLFSRKKEIPDCCDDLDDCVADSSDHNDDNISNKKLKRGKFYDEFYLLNKKRIQNRSVLKLQNVILEPYSSSRSSVTSVNEGICVSPAVESSGVECLSARKPVKKKVEKKADFYEPGDFVMGDIVWAKCGKNFAAWPATVIDPLWQAPEGVLRACVPGTLCVMFFGYSRTGLRDYAWIKAGMVFPFHEYMDRFQGQTKLYGSKPRDFQLAIEEAILAENGYAQSAVGSGPEAVPMTDEAEEATGSNQELDCCAIQQACFFLFLGSWHMEDTYDKERDTRTCDSCELTFPCRMVKKIKNTTAKAHFVCEHCIKLRKSKQFCGICKKIWHHSDGGSWVCCDSCDVWVHAECASISNKILKDLETTAYFCPECKAKPSSKALGLDKWQLCVRSAEKVARNMPPDKLAVVCNGVEGIYYPNLHLCQIAVHQECYGARNTQDFASWVCRACETADIGRECCLWGALKPTDIDPLWVHVICAWFRPEVAFLNAEKMEPAVGLLRIPPNSFTKACIICKQIHGSCAQCCKCSTYFHATCASRAGYYMELHCFEKNGRQITKWVSYCAAHRAPSTENVLVIQTPNEVFSNKSLLQSQYQEQFLRGSRLISLRNSECSDSSLAGTNEFEEMSAARCRLYARSSIKDAVDPKVFSTFRERLKHLKVIEYRGEQVRRSVADLREARYRLVDKDCYLFKISDEVVIDATNKGNIARLINHSCMPNCYARIMSMGEEESRIVLIAKSNVSAGDELTYDYLFDPDERDEVKVPCLCNASNCRKFLN</sequence>
<dbReference type="PROSITE" id="PS50812">
    <property type="entry name" value="PWWP"/>
    <property type="match status" value="1"/>
</dbReference>
<dbReference type="InterPro" id="IPR019787">
    <property type="entry name" value="Znf_PHD-finger"/>
</dbReference>
<protein>
    <submittedName>
        <fullName evidence="15">Histone-lysine N-methyltransferase ATX4</fullName>
    </submittedName>
</protein>
<dbReference type="InterPro" id="IPR000313">
    <property type="entry name" value="PWWP_dom"/>
</dbReference>
<dbReference type="AlphaFoldDB" id="A0A2Z7AJL5"/>